<keyword evidence="2" id="KW-0028">Amino-acid biosynthesis</keyword>
<dbReference type="AlphaFoldDB" id="A0A4R3LJM8"/>
<dbReference type="SUPFAM" id="SSF53474">
    <property type="entry name" value="alpha/beta-Hydrolases"/>
    <property type="match status" value="1"/>
</dbReference>
<sequence>MTEATRYCTLPDPFPMRRGGQLHGARIAFETWGTLNPAADNAVLILTGMSPSAHAASHPDDPSPGWWDDIVGAGKPIDTRRWFVICVNSLGSCMGSTGPASIDPATGERYRLGFPELTLEDVAAAAHEVVRSLGIEKLRCVVGPSMGGMTALAHALNLPGASDHLMLISTAPHSLPFSIAIRSLQRELIRSDPAWNHGQYDDDSFPVTGMMLARKLGMTTYRSALEWRQRFARTRVPDNQRDPAPFSPEFAVESYLAYQAERFITRFDPNCYLYLSRAMDWFDVADYGGSVARGLARVRARSALVIGVETDLLFPIEQQEEIAEGLRDAGVSTHFADLPSIQGHDAFLVDTHRFGRVIGNYMASI</sequence>
<keyword evidence="1 2" id="KW-0808">Transferase</keyword>
<feature type="binding site" evidence="2">
    <location>
        <position position="214"/>
    </location>
    <ligand>
        <name>substrate</name>
    </ligand>
</feature>
<evidence type="ECO:0000256" key="3">
    <source>
        <dbReference type="PIRSR" id="PIRSR000443-1"/>
    </source>
</evidence>
<dbReference type="Gene3D" id="1.10.1740.110">
    <property type="match status" value="1"/>
</dbReference>
<dbReference type="InterPro" id="IPR029058">
    <property type="entry name" value="AB_hydrolase_fold"/>
</dbReference>
<comment type="caution">
    <text evidence="5">The sequence shown here is derived from an EMBL/GenBank/DDBJ whole genome shotgun (WGS) entry which is preliminary data.</text>
</comment>
<comment type="subunit">
    <text evidence="2">Homodimer.</text>
</comment>
<dbReference type="GO" id="GO:0004414">
    <property type="term" value="F:homoserine O-acetyltransferase activity"/>
    <property type="evidence" value="ECO:0007669"/>
    <property type="project" value="TreeGrafter"/>
</dbReference>
<dbReference type="Pfam" id="PF00561">
    <property type="entry name" value="Abhydrolase_1"/>
    <property type="match status" value="1"/>
</dbReference>
<dbReference type="EMBL" id="SMAF01000005">
    <property type="protein sequence ID" value="TCS99698.1"/>
    <property type="molecule type" value="Genomic_DNA"/>
</dbReference>
<evidence type="ECO:0000256" key="2">
    <source>
        <dbReference type="HAMAP-Rule" id="MF_00296"/>
    </source>
</evidence>
<evidence type="ECO:0000259" key="4">
    <source>
        <dbReference type="Pfam" id="PF00561"/>
    </source>
</evidence>
<feature type="site" description="Important for acyl-CoA specificity" evidence="2">
    <location>
        <position position="182"/>
    </location>
</feature>
<dbReference type="RefSeq" id="WP_132577285.1">
    <property type="nucleotide sequence ID" value="NZ_JBHLWF010000028.1"/>
</dbReference>
<dbReference type="PIRSF" id="PIRSF000443">
    <property type="entry name" value="Homoser_Ac_trans"/>
    <property type="match status" value="1"/>
</dbReference>
<name>A0A4R3LJM8_9GAMM</name>
<proteinExistence type="inferred from homology"/>
<feature type="domain" description="AB hydrolase-1" evidence="4">
    <location>
        <begin position="66"/>
        <end position="326"/>
    </location>
</feature>
<dbReference type="NCBIfam" id="NF001209">
    <property type="entry name" value="PRK00175.1"/>
    <property type="match status" value="1"/>
</dbReference>
<dbReference type="PANTHER" id="PTHR32268">
    <property type="entry name" value="HOMOSERINE O-ACETYLTRANSFERASE"/>
    <property type="match status" value="1"/>
</dbReference>
<dbReference type="InterPro" id="IPR000073">
    <property type="entry name" value="AB_hydrolase_1"/>
</dbReference>
<dbReference type="OrthoDB" id="9800754at2"/>
<feature type="active site" evidence="2 3">
    <location>
        <position position="311"/>
    </location>
</feature>
<dbReference type="GO" id="GO:0009092">
    <property type="term" value="P:homoserine metabolic process"/>
    <property type="evidence" value="ECO:0007669"/>
    <property type="project" value="TreeGrafter"/>
</dbReference>
<evidence type="ECO:0000313" key="6">
    <source>
        <dbReference type="Proteomes" id="UP000294599"/>
    </source>
</evidence>
<comment type="similarity">
    <text evidence="2">Belongs to the AB hydrolase superfamily. MetX family.</text>
</comment>
<protein>
    <recommendedName>
        <fullName evidence="2">Probable acyltransferase</fullName>
        <ecNumber evidence="2">2.3.1.-</ecNumber>
    </recommendedName>
</protein>
<dbReference type="EC" id="2.3.1.-" evidence="2"/>
<evidence type="ECO:0000313" key="5">
    <source>
        <dbReference type="EMBL" id="TCS99698.1"/>
    </source>
</evidence>
<dbReference type="Proteomes" id="UP000294599">
    <property type="component" value="Unassembled WGS sequence"/>
</dbReference>
<comment type="subcellular location">
    <subcellularLocation>
        <location evidence="2">Cytoplasm</location>
    </subcellularLocation>
</comment>
<feature type="active site" description="Nucleophile" evidence="2 3">
    <location>
        <position position="145"/>
    </location>
</feature>
<dbReference type="GO" id="GO:0009086">
    <property type="term" value="P:methionine biosynthetic process"/>
    <property type="evidence" value="ECO:0007669"/>
    <property type="project" value="TreeGrafter"/>
</dbReference>
<organism evidence="5 6">
    <name type="scientific">Pseudofulvimonas gallinarii</name>
    <dbReference type="NCBI Taxonomy" id="634155"/>
    <lineage>
        <taxon>Bacteria</taxon>
        <taxon>Pseudomonadati</taxon>
        <taxon>Pseudomonadota</taxon>
        <taxon>Gammaproteobacteria</taxon>
        <taxon>Lysobacterales</taxon>
        <taxon>Rhodanobacteraceae</taxon>
        <taxon>Pseudofulvimonas</taxon>
    </lineage>
</organism>
<feature type="binding site" evidence="2">
    <location>
        <position position="345"/>
    </location>
    <ligand>
        <name>substrate</name>
    </ligand>
</feature>
<dbReference type="InterPro" id="IPR008220">
    <property type="entry name" value="HAT_MetX-like"/>
</dbReference>
<comment type="caution">
    <text evidence="2">Lacks conserved residue(s) required for the propagation of feature annotation.</text>
</comment>
<dbReference type="GO" id="GO:0005737">
    <property type="term" value="C:cytoplasm"/>
    <property type="evidence" value="ECO:0007669"/>
    <property type="project" value="UniProtKB-SubCell"/>
</dbReference>
<gene>
    <name evidence="5" type="ORF">EDC25_105132</name>
</gene>
<accession>A0A4R3LJM8</accession>
<dbReference type="HAMAP" id="MF_00296">
    <property type="entry name" value="MetX_acyltransf"/>
    <property type="match status" value="1"/>
</dbReference>
<dbReference type="PANTHER" id="PTHR32268:SF11">
    <property type="entry name" value="HOMOSERINE O-ACETYLTRANSFERASE"/>
    <property type="match status" value="1"/>
</dbReference>
<keyword evidence="2" id="KW-0012">Acyltransferase</keyword>
<dbReference type="NCBIfam" id="TIGR01392">
    <property type="entry name" value="homoserO_Ac_trn"/>
    <property type="match status" value="1"/>
</dbReference>
<reference evidence="5 6" key="1">
    <citation type="submission" date="2019-03" db="EMBL/GenBank/DDBJ databases">
        <title>Genomic Encyclopedia of Type Strains, Phase IV (KMG-IV): sequencing the most valuable type-strain genomes for metagenomic binning, comparative biology and taxonomic classification.</title>
        <authorList>
            <person name="Goeker M."/>
        </authorList>
    </citation>
    <scope>NUCLEOTIDE SEQUENCE [LARGE SCALE GENOMIC DNA]</scope>
    <source>
        <strain evidence="5 6">DSM 21944</strain>
    </source>
</reference>
<keyword evidence="6" id="KW-1185">Reference proteome</keyword>
<dbReference type="Gene3D" id="3.40.50.1820">
    <property type="entry name" value="alpha/beta hydrolase"/>
    <property type="match status" value="1"/>
</dbReference>
<keyword evidence="2" id="KW-0963">Cytoplasm</keyword>
<evidence type="ECO:0000256" key="1">
    <source>
        <dbReference type="ARBA" id="ARBA00022679"/>
    </source>
</evidence>
<feature type="active site" evidence="2 3">
    <location>
        <position position="344"/>
    </location>
</feature>